<dbReference type="GO" id="GO:0000118">
    <property type="term" value="C:histone deacetylase complex"/>
    <property type="evidence" value="ECO:0007669"/>
    <property type="project" value="TreeGrafter"/>
</dbReference>
<dbReference type="Gene3D" id="3.40.800.20">
    <property type="entry name" value="Histone deacetylase domain"/>
    <property type="match status" value="2"/>
</dbReference>
<dbReference type="GO" id="GO:0141221">
    <property type="term" value="F:histone deacetylase activity, hydrolytic mechanism"/>
    <property type="evidence" value="ECO:0007669"/>
    <property type="project" value="UniProtKB-EC"/>
</dbReference>
<organism evidence="4 5">
    <name type="scientific">Zophobas morio</name>
    <dbReference type="NCBI Taxonomy" id="2755281"/>
    <lineage>
        <taxon>Eukaryota</taxon>
        <taxon>Metazoa</taxon>
        <taxon>Ecdysozoa</taxon>
        <taxon>Arthropoda</taxon>
        <taxon>Hexapoda</taxon>
        <taxon>Insecta</taxon>
        <taxon>Pterygota</taxon>
        <taxon>Neoptera</taxon>
        <taxon>Endopterygota</taxon>
        <taxon>Coleoptera</taxon>
        <taxon>Polyphaga</taxon>
        <taxon>Cucujiformia</taxon>
        <taxon>Tenebrionidae</taxon>
        <taxon>Zophobas</taxon>
    </lineage>
</organism>
<dbReference type="EMBL" id="JALNTZ010000010">
    <property type="protein sequence ID" value="KAJ3639977.1"/>
    <property type="molecule type" value="Genomic_DNA"/>
</dbReference>
<evidence type="ECO:0000256" key="2">
    <source>
        <dbReference type="SAM" id="MobiDB-lite"/>
    </source>
</evidence>
<sequence>MSTPEQASKDPEKENNQKGDPIQPRTPPKMETLSSAEGDADEKAGSSLAQPTCEEDKGTPSDTLELASSDFTKDTSTLTKSTEPHTEIPEKDKTSFSKPLSEKDTVTPSSSSEQVYEYSPVKSGTLTSSLPEQDAPNTDVPEKDVTESGDHHVEPPQEPLPQVEEQDRGDKAGRKKSKERRGRRESLRAVMARKKKEMKSTQGTAANEEPVADPYDNATSCIRLTRGRTGIVYEVDLLKHKCEWDDNHPECPKRLSSIVDKCIDKGLFSQCLQIPNFLRPDLYEKILTKHSAEHYEKLKTLCQSANLTTMEHVASEYDSVYFNNHTFDAACRALSSVLNLVLAVAKQDIMNGMAFVRPPGHHAMYDEFNGYCFFNNVAIAAEACIKDNLAKRILIVDIDVHHGQGTQQMFYDRKDVLYFSVHRYEHGYFWPNLAESNFNYIGKGEGVGYNINVPLNVTGLRDDDYLAVVFYLLLPVAYEFNPDLVIISAGYDSCMGDGKGKMLVTPGFYSHLVSLLHGVAKGQIAVVLEGGYFIPTLSEAACLTLKTLIGGPCPLLDPIRNIHPSVIETIRHVRRALYGKWNCFDICEFVVPKQNVPDDEEDMYKIQYFGKQEGTPYATRTGYPENTVPETYYFARINKALQEKYRASVSLPYACVYDEKMLAHTPQRGDIERPERPERLTSIMKGFTDYGIDKRLLRTKITKHDWSVYSPHIPNYLEAINMGLLQSKDLYINEHTRDSVNTAVSGLLTVIDNVMNATCRGGVAVIRPPGHHAEHRKPGGFCFVNNVAVGANYLNIKYNMRRILIVDFDVHHGNGTQNMFYTDPHVLYISIHKDDKGKFFPPKSPRSYKHDGFGAGKGFNINIPFNRDKMGDTEYIAAFQHVVLPAAYSFAPQVILISAGFDAGINDPLGGYEVHPETFGHFIMMLRPLAEGRLILALEGGYNLTTTTHAMALSTKALLGDPIIMPKNIYKNFSYHAMLSIRDVMEHFKQYFEVFKVHKKLPNKPVIIRRIQKFTADTYARVLFKVLDPDRIDDNDYVETEMSILNALAC</sequence>
<dbReference type="Pfam" id="PF00850">
    <property type="entry name" value="Hist_deacetyl"/>
    <property type="match status" value="2"/>
</dbReference>
<name>A0AA38HP17_9CUCU</name>
<dbReference type="PRINTS" id="PR01270">
    <property type="entry name" value="HDASUPER"/>
</dbReference>
<evidence type="ECO:0000313" key="5">
    <source>
        <dbReference type="Proteomes" id="UP001168821"/>
    </source>
</evidence>
<dbReference type="PANTHER" id="PTHR10625:SF38">
    <property type="entry name" value="HISTONE DEACETYLASE 6, ISOFORM G"/>
    <property type="match status" value="1"/>
</dbReference>
<dbReference type="InterPro" id="IPR023696">
    <property type="entry name" value="Ureohydrolase_dom_sf"/>
</dbReference>
<evidence type="ECO:0000313" key="4">
    <source>
        <dbReference type="EMBL" id="KAJ3639977.1"/>
    </source>
</evidence>
<evidence type="ECO:0000256" key="1">
    <source>
        <dbReference type="ARBA" id="ARBA00048287"/>
    </source>
</evidence>
<dbReference type="GO" id="GO:0040029">
    <property type="term" value="P:epigenetic regulation of gene expression"/>
    <property type="evidence" value="ECO:0007669"/>
    <property type="project" value="TreeGrafter"/>
</dbReference>
<gene>
    <name evidence="4" type="ORF">Zmor_003303</name>
</gene>
<feature type="domain" description="Histone deacetylase" evidence="3">
    <location>
        <begin position="248"/>
        <end position="547"/>
    </location>
</feature>
<dbReference type="InterPro" id="IPR037138">
    <property type="entry name" value="His_deacetylse_dom_sf"/>
</dbReference>
<dbReference type="AlphaFoldDB" id="A0AA38HP17"/>
<proteinExistence type="predicted"/>
<feature type="compositionally biased region" description="Polar residues" evidence="2">
    <location>
        <begin position="122"/>
        <end position="131"/>
    </location>
</feature>
<keyword evidence="5" id="KW-1185">Reference proteome</keyword>
<feature type="domain" description="Histone deacetylase" evidence="3">
    <location>
        <begin position="674"/>
        <end position="957"/>
    </location>
</feature>
<feature type="compositionally biased region" description="Basic and acidic residues" evidence="2">
    <location>
        <begin position="7"/>
        <end position="17"/>
    </location>
</feature>
<protein>
    <recommendedName>
        <fullName evidence="3">Histone deacetylase domain-containing protein</fullName>
    </recommendedName>
</protein>
<dbReference type="PANTHER" id="PTHR10625">
    <property type="entry name" value="HISTONE DEACETYLASE HDAC1-RELATED"/>
    <property type="match status" value="1"/>
</dbReference>
<dbReference type="InterPro" id="IPR000286">
    <property type="entry name" value="HDACs"/>
</dbReference>
<feature type="compositionally biased region" description="Basic and acidic residues" evidence="2">
    <location>
        <begin position="140"/>
        <end position="155"/>
    </location>
</feature>
<dbReference type="SUPFAM" id="SSF52768">
    <property type="entry name" value="Arginase/deacetylase"/>
    <property type="match status" value="2"/>
</dbReference>
<comment type="catalytic activity">
    <reaction evidence="1">
        <text>N(6)-acetyl-L-lysyl-[histone] + H2O = L-lysyl-[histone] + acetate</text>
        <dbReference type="Rhea" id="RHEA:58196"/>
        <dbReference type="Rhea" id="RHEA-COMP:9845"/>
        <dbReference type="Rhea" id="RHEA-COMP:11338"/>
        <dbReference type="ChEBI" id="CHEBI:15377"/>
        <dbReference type="ChEBI" id="CHEBI:29969"/>
        <dbReference type="ChEBI" id="CHEBI:30089"/>
        <dbReference type="ChEBI" id="CHEBI:61930"/>
        <dbReference type="EC" id="3.5.1.98"/>
    </reaction>
</comment>
<dbReference type="InterPro" id="IPR023801">
    <property type="entry name" value="His_deacetylse_dom"/>
</dbReference>
<reference evidence="4" key="1">
    <citation type="journal article" date="2023" name="G3 (Bethesda)">
        <title>Whole genome assemblies of Zophobas morio and Tenebrio molitor.</title>
        <authorList>
            <person name="Kaur S."/>
            <person name="Stinson S.A."/>
            <person name="diCenzo G.C."/>
        </authorList>
    </citation>
    <scope>NUCLEOTIDE SEQUENCE</scope>
    <source>
        <strain evidence="4">QUZm001</strain>
    </source>
</reference>
<feature type="region of interest" description="Disordered" evidence="2">
    <location>
        <begin position="1"/>
        <end position="212"/>
    </location>
</feature>
<dbReference type="Proteomes" id="UP001168821">
    <property type="component" value="Unassembled WGS sequence"/>
</dbReference>
<evidence type="ECO:0000259" key="3">
    <source>
        <dbReference type="Pfam" id="PF00850"/>
    </source>
</evidence>
<feature type="compositionally biased region" description="Basic and acidic residues" evidence="2">
    <location>
        <begin position="82"/>
        <end position="105"/>
    </location>
</feature>
<accession>A0AA38HP17</accession>
<comment type="caution">
    <text evidence="4">The sequence shown here is derived from an EMBL/GenBank/DDBJ whole genome shotgun (WGS) entry which is preliminary data.</text>
</comment>